<dbReference type="PROSITE" id="PS51257">
    <property type="entry name" value="PROKAR_LIPOPROTEIN"/>
    <property type="match status" value="1"/>
</dbReference>
<sequence length="96" mass="9721">MWWLRSAALAAVVGVGLALVACIGGSVVAGAVGWAFAGLVTFGLLACFTVLDTRQRAMSVYAKSATAGIVYGIVMAAAFVGVVLGAWSIADWAGRL</sequence>
<dbReference type="AlphaFoldDB" id="A0A1G7B5I2"/>
<evidence type="ECO:0000313" key="2">
    <source>
        <dbReference type="EMBL" id="SDE22222.1"/>
    </source>
</evidence>
<dbReference type="Proteomes" id="UP000199417">
    <property type="component" value="Unassembled WGS sequence"/>
</dbReference>
<keyword evidence="1" id="KW-1133">Transmembrane helix</keyword>
<accession>A0A1G7B5I2</accession>
<proteinExistence type="predicted"/>
<evidence type="ECO:0008006" key="4">
    <source>
        <dbReference type="Google" id="ProtNLM"/>
    </source>
</evidence>
<feature type="transmembrane region" description="Helical" evidence="1">
    <location>
        <begin position="65"/>
        <end position="90"/>
    </location>
</feature>
<evidence type="ECO:0000313" key="3">
    <source>
        <dbReference type="Proteomes" id="UP000199417"/>
    </source>
</evidence>
<dbReference type="STRING" id="168276.SAMN05444580_11282"/>
<organism evidence="2 3">
    <name type="scientific">Rhodococcus tukisamuensis</name>
    <dbReference type="NCBI Taxonomy" id="168276"/>
    <lineage>
        <taxon>Bacteria</taxon>
        <taxon>Bacillati</taxon>
        <taxon>Actinomycetota</taxon>
        <taxon>Actinomycetes</taxon>
        <taxon>Mycobacteriales</taxon>
        <taxon>Nocardiaceae</taxon>
        <taxon>Rhodococcus</taxon>
    </lineage>
</organism>
<reference evidence="2 3" key="1">
    <citation type="submission" date="2016-10" db="EMBL/GenBank/DDBJ databases">
        <authorList>
            <person name="de Groot N.N."/>
        </authorList>
    </citation>
    <scope>NUCLEOTIDE SEQUENCE [LARGE SCALE GENOMIC DNA]</scope>
    <source>
        <strain evidence="2 3">JCM 11308</strain>
    </source>
</reference>
<keyword evidence="1" id="KW-0812">Transmembrane</keyword>
<keyword evidence="3" id="KW-1185">Reference proteome</keyword>
<name>A0A1G7B5I2_9NOCA</name>
<keyword evidence="1" id="KW-0472">Membrane</keyword>
<dbReference type="EMBL" id="FNAB01000012">
    <property type="protein sequence ID" value="SDE22222.1"/>
    <property type="molecule type" value="Genomic_DNA"/>
</dbReference>
<feature type="transmembrane region" description="Helical" evidence="1">
    <location>
        <begin position="32"/>
        <end position="53"/>
    </location>
</feature>
<protein>
    <recommendedName>
        <fullName evidence="4">DUF4190 domain-containing protein</fullName>
    </recommendedName>
</protein>
<evidence type="ECO:0000256" key="1">
    <source>
        <dbReference type="SAM" id="Phobius"/>
    </source>
</evidence>
<gene>
    <name evidence="2" type="ORF">SAMN05444580_11282</name>
</gene>